<evidence type="ECO:0000256" key="7">
    <source>
        <dbReference type="ARBA" id="ARBA00023242"/>
    </source>
</evidence>
<gene>
    <name evidence="10" type="primary">LOC113469374</name>
</gene>
<organism evidence="9 10">
    <name type="scientific">Diaphorina citri</name>
    <name type="common">Asian citrus psyllid</name>
    <dbReference type="NCBI Taxonomy" id="121845"/>
    <lineage>
        <taxon>Eukaryota</taxon>
        <taxon>Metazoa</taxon>
        <taxon>Ecdysozoa</taxon>
        <taxon>Arthropoda</taxon>
        <taxon>Hexapoda</taxon>
        <taxon>Insecta</taxon>
        <taxon>Pterygota</taxon>
        <taxon>Neoptera</taxon>
        <taxon>Paraneoptera</taxon>
        <taxon>Hemiptera</taxon>
        <taxon>Sternorrhyncha</taxon>
        <taxon>Psylloidea</taxon>
        <taxon>Psyllidae</taxon>
        <taxon>Diaphorininae</taxon>
        <taxon>Diaphorina</taxon>
    </lineage>
</organism>
<keyword evidence="7" id="KW-0539">Nucleus</keyword>
<evidence type="ECO:0000259" key="8">
    <source>
        <dbReference type="Pfam" id="PF13359"/>
    </source>
</evidence>
<evidence type="ECO:0000256" key="2">
    <source>
        <dbReference type="ARBA" id="ARBA00004123"/>
    </source>
</evidence>
<dbReference type="AlphaFoldDB" id="A0A3Q0J2V6"/>
<dbReference type="PaxDb" id="121845-A0A3Q0J2V6"/>
<evidence type="ECO:0000256" key="4">
    <source>
        <dbReference type="ARBA" id="ARBA00022722"/>
    </source>
</evidence>
<dbReference type="GeneID" id="113469374"/>
<dbReference type="STRING" id="121845.A0A3Q0J2V6"/>
<dbReference type="GO" id="GO:0046872">
    <property type="term" value="F:metal ion binding"/>
    <property type="evidence" value="ECO:0007669"/>
    <property type="project" value="UniProtKB-KW"/>
</dbReference>
<protein>
    <submittedName>
        <fullName evidence="10">Protein ANTAGONIST OF LIKE HETEROCHROMATIN PROTEIN 1-like isoform X1</fullName>
    </submittedName>
</protein>
<evidence type="ECO:0000256" key="6">
    <source>
        <dbReference type="ARBA" id="ARBA00022801"/>
    </source>
</evidence>
<evidence type="ECO:0000256" key="5">
    <source>
        <dbReference type="ARBA" id="ARBA00022723"/>
    </source>
</evidence>
<keyword evidence="6" id="KW-0378">Hydrolase</keyword>
<evidence type="ECO:0000256" key="1">
    <source>
        <dbReference type="ARBA" id="ARBA00001968"/>
    </source>
</evidence>
<dbReference type="GO" id="GO:0016787">
    <property type="term" value="F:hydrolase activity"/>
    <property type="evidence" value="ECO:0007669"/>
    <property type="project" value="UniProtKB-KW"/>
</dbReference>
<dbReference type="GO" id="GO:0005634">
    <property type="term" value="C:nucleus"/>
    <property type="evidence" value="ECO:0007669"/>
    <property type="project" value="UniProtKB-SubCell"/>
</dbReference>
<name>A0A3Q0J2V6_DIACI</name>
<dbReference type="GO" id="GO:0004518">
    <property type="term" value="F:nuclease activity"/>
    <property type="evidence" value="ECO:0007669"/>
    <property type="project" value="UniProtKB-KW"/>
</dbReference>
<evidence type="ECO:0000313" key="9">
    <source>
        <dbReference type="Proteomes" id="UP000079169"/>
    </source>
</evidence>
<evidence type="ECO:0000256" key="3">
    <source>
        <dbReference type="ARBA" id="ARBA00006958"/>
    </source>
</evidence>
<comment type="cofactor">
    <cofactor evidence="1">
        <name>a divalent metal cation</name>
        <dbReference type="ChEBI" id="CHEBI:60240"/>
    </cofactor>
</comment>
<evidence type="ECO:0000313" key="10">
    <source>
        <dbReference type="RefSeq" id="XP_026682817.1"/>
    </source>
</evidence>
<dbReference type="PANTHER" id="PTHR22930:SF269">
    <property type="entry name" value="NUCLEASE HARBI1-LIKE PROTEIN"/>
    <property type="match status" value="1"/>
</dbReference>
<dbReference type="Pfam" id="PF13359">
    <property type="entry name" value="DDE_Tnp_4"/>
    <property type="match status" value="1"/>
</dbReference>
<comment type="subcellular location">
    <subcellularLocation>
        <location evidence="2">Nucleus</location>
    </subcellularLocation>
</comment>
<sequence length="476" mass="54345">MYIVHCSSLSLNASFTFSPLSCYSSCRIYFSLYCLRSEGRSCVFIFSSLPFLNYFSKLPWSLFISFKMEDVQGGDETAALALSLLAVINYQVCSENRRLANRRSRRKRRWWMISVHRNRTLNSMDHFFEENFCRMSRDDFDILLSKIESMIKKQTRLRIPIPPKVRLAITLRYLATGDSYRSLHYLFKVSASAISLIVPEVCKAINTVLKDQIKLPSTPEEWLVIEQGFKQKFPRCVGAIDGKHIVIESPAHSGSKNFNYRGTFSIVLMALVDSDYRFIFADIGGQGRISDGGIFQHTLLWQKITNDSLNFPPESPLPGRDRHVPYVFIADGAFALHNKHVLKPFPGDHDIGTAERTFNTKLASSRVIVENVFGVLTSVYRIFKKPIAIDVKNVKLITMTCILLHNFLRTSQTSRNIYTPPGTFDSLVHGQIVHGSWRQNHTESPVIRAIPPVARRSPASVSDIRNEFANYFHNIE</sequence>
<keyword evidence="9" id="KW-1185">Reference proteome</keyword>
<reference evidence="10" key="1">
    <citation type="submission" date="2025-08" db="UniProtKB">
        <authorList>
            <consortium name="RefSeq"/>
        </authorList>
    </citation>
    <scope>IDENTIFICATION</scope>
</reference>
<dbReference type="InterPro" id="IPR045249">
    <property type="entry name" value="HARBI1-like"/>
</dbReference>
<dbReference type="Proteomes" id="UP000079169">
    <property type="component" value="Unplaced"/>
</dbReference>
<dbReference type="KEGG" id="dci:113469374"/>
<keyword evidence="4" id="KW-0540">Nuclease</keyword>
<proteinExistence type="inferred from homology"/>
<keyword evidence="5" id="KW-0479">Metal-binding</keyword>
<dbReference type="RefSeq" id="XP_026682817.1">
    <property type="nucleotide sequence ID" value="XM_026827016.1"/>
</dbReference>
<dbReference type="PANTHER" id="PTHR22930">
    <property type="match status" value="1"/>
</dbReference>
<accession>A0A3Q0J2V6</accession>
<comment type="similarity">
    <text evidence="3">Belongs to the HARBI1 family.</text>
</comment>
<feature type="domain" description="DDE Tnp4" evidence="8">
    <location>
        <begin position="240"/>
        <end position="406"/>
    </location>
</feature>
<dbReference type="InterPro" id="IPR027806">
    <property type="entry name" value="HARBI1_dom"/>
</dbReference>